<dbReference type="PANTHER" id="PTHR15407">
    <property type="entry name" value="FUKUTIN-RELATED"/>
    <property type="match status" value="1"/>
</dbReference>
<feature type="compositionally biased region" description="Basic and acidic residues" evidence="5">
    <location>
        <begin position="34"/>
        <end position="45"/>
    </location>
</feature>
<dbReference type="InterPro" id="IPR009644">
    <property type="entry name" value="FKTN/MNN4/W02B3.4-1"/>
</dbReference>
<feature type="region of interest" description="Disordered" evidence="5">
    <location>
        <begin position="26"/>
        <end position="45"/>
    </location>
</feature>
<comment type="subcellular location">
    <subcellularLocation>
        <location evidence="1">Membrane</location>
        <topology evidence="1">Single-pass membrane protein</topology>
    </subcellularLocation>
</comment>
<evidence type="ECO:0000256" key="4">
    <source>
        <dbReference type="ARBA" id="ARBA00023136"/>
    </source>
</evidence>
<evidence type="ECO:0000256" key="6">
    <source>
        <dbReference type="SAM" id="SignalP"/>
    </source>
</evidence>
<accession>A0AA38VTN7</accession>
<name>A0AA38VTN7_9PEZI</name>
<dbReference type="Pfam" id="PF04991">
    <property type="entry name" value="LicD"/>
    <property type="match status" value="1"/>
</dbReference>
<feature type="chain" id="PRO_5041309260" evidence="6">
    <location>
        <begin position="25"/>
        <end position="281"/>
    </location>
</feature>
<keyword evidence="3" id="KW-1133">Transmembrane helix</keyword>
<evidence type="ECO:0000256" key="1">
    <source>
        <dbReference type="ARBA" id="ARBA00004167"/>
    </source>
</evidence>
<evidence type="ECO:0000259" key="7">
    <source>
        <dbReference type="Pfam" id="PF04991"/>
    </source>
</evidence>
<sequence length="281" mass="32507">MKLLASLPLQTLLLVSSLLTPTLALQGQQPPQHQPRDEPKPDPKYFHEPGMGDLMSHYDARYYKGQVPYDLHRPNLQHLIRSYLTVFRSLGVETWLAHGTLLGWWWNGRIMPWDYDLDVQVSNATLAYLGEHHNRTTHDYTYVDPATGLQMTKTFLLDVNPHFLERDRGDGQNVIDARWIDTENGMFVDITGLAERDPEGSPGIWSCKNFHRYRTRDLYPMRETEYEGVPATVPYAFERILIEEYGTKSLVMTEWGGHKWEPALKEWVKMPEQGVLDKPAA</sequence>
<evidence type="ECO:0000256" key="2">
    <source>
        <dbReference type="ARBA" id="ARBA00022692"/>
    </source>
</evidence>
<reference evidence="8" key="1">
    <citation type="submission" date="2022-07" db="EMBL/GenBank/DDBJ databases">
        <title>Fungi with potential for degradation of polypropylene.</title>
        <authorList>
            <person name="Gostincar C."/>
        </authorList>
    </citation>
    <scope>NUCLEOTIDE SEQUENCE</scope>
    <source>
        <strain evidence="8">EXF-13287</strain>
    </source>
</reference>
<evidence type="ECO:0000256" key="3">
    <source>
        <dbReference type="ARBA" id="ARBA00022989"/>
    </source>
</evidence>
<keyword evidence="2" id="KW-0812">Transmembrane</keyword>
<feature type="domain" description="LicD/FKTN/FKRP nucleotidyltransferase" evidence="7">
    <location>
        <begin position="90"/>
        <end position="196"/>
    </location>
</feature>
<dbReference type="AlphaFoldDB" id="A0AA38VTN7"/>
<keyword evidence="9" id="KW-1185">Reference proteome</keyword>
<dbReference type="InterPro" id="IPR007074">
    <property type="entry name" value="LicD/FKTN/FKRP_NTP_transf"/>
</dbReference>
<keyword evidence="4" id="KW-0472">Membrane</keyword>
<evidence type="ECO:0000256" key="5">
    <source>
        <dbReference type="SAM" id="MobiDB-lite"/>
    </source>
</evidence>
<keyword evidence="6" id="KW-0732">Signal</keyword>
<evidence type="ECO:0000313" key="9">
    <source>
        <dbReference type="Proteomes" id="UP001174691"/>
    </source>
</evidence>
<dbReference type="GO" id="GO:0009100">
    <property type="term" value="P:glycoprotein metabolic process"/>
    <property type="evidence" value="ECO:0007669"/>
    <property type="project" value="UniProtKB-ARBA"/>
</dbReference>
<proteinExistence type="predicted"/>
<dbReference type="PANTHER" id="PTHR15407:SF28">
    <property type="entry name" value="RIBITOL-5-PHOSPHATE TRANSFERASE FKTN"/>
    <property type="match status" value="1"/>
</dbReference>
<comment type="caution">
    <text evidence="8">The sequence shown here is derived from an EMBL/GenBank/DDBJ whole genome shotgun (WGS) entry which is preliminary data.</text>
</comment>
<evidence type="ECO:0000313" key="8">
    <source>
        <dbReference type="EMBL" id="KAJ9165091.1"/>
    </source>
</evidence>
<dbReference type="Proteomes" id="UP001174691">
    <property type="component" value="Unassembled WGS sequence"/>
</dbReference>
<dbReference type="EMBL" id="JANBVN010000007">
    <property type="protein sequence ID" value="KAJ9165091.1"/>
    <property type="molecule type" value="Genomic_DNA"/>
</dbReference>
<dbReference type="GO" id="GO:0016020">
    <property type="term" value="C:membrane"/>
    <property type="evidence" value="ECO:0007669"/>
    <property type="project" value="UniProtKB-SubCell"/>
</dbReference>
<protein>
    <submittedName>
        <fullName evidence="8">LicD family-domain-containing protein</fullName>
    </submittedName>
</protein>
<gene>
    <name evidence="8" type="ORF">NKR19_g762</name>
</gene>
<organism evidence="8 9">
    <name type="scientific">Coniochaeta hoffmannii</name>
    <dbReference type="NCBI Taxonomy" id="91930"/>
    <lineage>
        <taxon>Eukaryota</taxon>
        <taxon>Fungi</taxon>
        <taxon>Dikarya</taxon>
        <taxon>Ascomycota</taxon>
        <taxon>Pezizomycotina</taxon>
        <taxon>Sordariomycetes</taxon>
        <taxon>Sordariomycetidae</taxon>
        <taxon>Coniochaetales</taxon>
        <taxon>Coniochaetaceae</taxon>
        <taxon>Coniochaeta</taxon>
    </lineage>
</organism>
<feature type="signal peptide" evidence="6">
    <location>
        <begin position="1"/>
        <end position="24"/>
    </location>
</feature>